<proteinExistence type="predicted"/>
<sequence length="73" mass="7873">MGSTRLEKVVFALNGRRYEVAGADVHPGTTLLEFIRTRTPFTGTKLGCGEGTYGCASTHAVHSKLMIHHSLAD</sequence>
<gene>
    <name evidence="1" type="ORF">TRITD_7Bv1G214660</name>
</gene>
<organism evidence="1 2">
    <name type="scientific">Triticum turgidum subsp. durum</name>
    <name type="common">Durum wheat</name>
    <name type="synonym">Triticum durum</name>
    <dbReference type="NCBI Taxonomy" id="4567"/>
    <lineage>
        <taxon>Eukaryota</taxon>
        <taxon>Viridiplantae</taxon>
        <taxon>Streptophyta</taxon>
        <taxon>Embryophyta</taxon>
        <taxon>Tracheophyta</taxon>
        <taxon>Spermatophyta</taxon>
        <taxon>Magnoliopsida</taxon>
        <taxon>Liliopsida</taxon>
        <taxon>Poales</taxon>
        <taxon>Poaceae</taxon>
        <taxon>BOP clade</taxon>
        <taxon>Pooideae</taxon>
        <taxon>Triticodae</taxon>
        <taxon>Triticeae</taxon>
        <taxon>Triticinae</taxon>
        <taxon>Triticum</taxon>
    </lineage>
</organism>
<keyword evidence="2" id="KW-1185">Reference proteome</keyword>
<evidence type="ECO:0000313" key="2">
    <source>
        <dbReference type="Proteomes" id="UP000324705"/>
    </source>
</evidence>
<dbReference type="InterPro" id="IPR016208">
    <property type="entry name" value="Ald_Oxase/xanthine_DH-like"/>
</dbReference>
<dbReference type="InterPro" id="IPR036010">
    <property type="entry name" value="2Fe-2S_ferredoxin-like_sf"/>
</dbReference>
<reference evidence="1 2" key="1">
    <citation type="submission" date="2017-09" db="EMBL/GenBank/DDBJ databases">
        <authorList>
            <consortium name="International Durum Wheat Genome Sequencing Consortium (IDWGSC)"/>
            <person name="Milanesi L."/>
        </authorList>
    </citation>
    <scope>NUCLEOTIDE SEQUENCE [LARGE SCALE GENOMIC DNA]</scope>
    <source>
        <strain evidence="2">cv. Svevo</strain>
    </source>
</reference>
<dbReference type="Gramene" id="TRITD7Bv1G214660.1">
    <property type="protein sequence ID" value="TRITD7Bv1G214660.1"/>
    <property type="gene ID" value="TRITD7Bv1G214660"/>
</dbReference>
<dbReference type="EMBL" id="LT934124">
    <property type="protein sequence ID" value="VAI92956.1"/>
    <property type="molecule type" value="Genomic_DNA"/>
</dbReference>
<dbReference type="Proteomes" id="UP000324705">
    <property type="component" value="Chromosome 7B"/>
</dbReference>
<dbReference type="GO" id="GO:0016491">
    <property type="term" value="F:oxidoreductase activity"/>
    <property type="evidence" value="ECO:0007669"/>
    <property type="project" value="InterPro"/>
</dbReference>
<name>A0A9R1ABY8_TRITD</name>
<protein>
    <recommendedName>
        <fullName evidence="3">Aldehyde oxidase 4</fullName>
    </recommendedName>
</protein>
<dbReference type="SUPFAM" id="SSF54292">
    <property type="entry name" value="2Fe-2S ferredoxin-like"/>
    <property type="match status" value="1"/>
</dbReference>
<dbReference type="GO" id="GO:0005506">
    <property type="term" value="F:iron ion binding"/>
    <property type="evidence" value="ECO:0007669"/>
    <property type="project" value="InterPro"/>
</dbReference>
<dbReference type="PANTHER" id="PTHR11908">
    <property type="entry name" value="XANTHINE DEHYDROGENASE"/>
    <property type="match status" value="1"/>
</dbReference>
<dbReference type="GO" id="GO:0051536">
    <property type="term" value="F:iron-sulfur cluster binding"/>
    <property type="evidence" value="ECO:0007669"/>
    <property type="project" value="InterPro"/>
</dbReference>
<accession>A0A9R1ABY8</accession>
<dbReference type="PANTHER" id="PTHR11908:SF89">
    <property type="entry name" value="ALDEHYDE OXIDASE-LIKE PROTEIN-RELATED"/>
    <property type="match status" value="1"/>
</dbReference>
<dbReference type="InterPro" id="IPR012675">
    <property type="entry name" value="Beta-grasp_dom_sf"/>
</dbReference>
<dbReference type="AlphaFoldDB" id="A0A9R1ABY8"/>
<evidence type="ECO:0008006" key="3">
    <source>
        <dbReference type="Google" id="ProtNLM"/>
    </source>
</evidence>
<evidence type="ECO:0000313" key="1">
    <source>
        <dbReference type="EMBL" id="VAI92956.1"/>
    </source>
</evidence>
<dbReference type="Gene3D" id="3.10.20.30">
    <property type="match status" value="1"/>
</dbReference>